<comment type="similarity">
    <text evidence="1 7">Belongs to the acylphosphatase family.</text>
</comment>
<dbReference type="Proteomes" id="UP000243207">
    <property type="component" value="Chromosome I"/>
</dbReference>
<dbReference type="InterPro" id="IPR036046">
    <property type="entry name" value="Acylphosphatase-like_dom_sf"/>
</dbReference>
<evidence type="ECO:0000256" key="7">
    <source>
        <dbReference type="RuleBase" id="RU004168"/>
    </source>
</evidence>
<evidence type="ECO:0000256" key="1">
    <source>
        <dbReference type="ARBA" id="ARBA00005614"/>
    </source>
</evidence>
<dbReference type="Pfam" id="PF00708">
    <property type="entry name" value="Acylphosphatase"/>
    <property type="match status" value="1"/>
</dbReference>
<dbReference type="GO" id="GO:0003998">
    <property type="term" value="F:acylphosphatase activity"/>
    <property type="evidence" value="ECO:0007669"/>
    <property type="project" value="UniProtKB-EC"/>
</dbReference>
<keyword evidence="5 6" id="KW-0378">Hydrolase</keyword>
<evidence type="ECO:0000256" key="2">
    <source>
        <dbReference type="ARBA" id="ARBA00012150"/>
    </source>
</evidence>
<evidence type="ECO:0000259" key="8">
    <source>
        <dbReference type="PROSITE" id="PS51160"/>
    </source>
</evidence>
<dbReference type="InterPro" id="IPR001792">
    <property type="entry name" value="Acylphosphatase-like_dom"/>
</dbReference>
<sequence length="90" mass="9739">MTSLCLKGRVRGKVQGVGFRQSTVTRARRLDLAGWVRNCEDGSVEVLIAGDPSAIAAMQQWLRSGPAGARVDELDLAPCEDQPGKGFVRR</sequence>
<dbReference type="OrthoDB" id="5295388at2"/>
<evidence type="ECO:0000313" key="10">
    <source>
        <dbReference type="Proteomes" id="UP000243207"/>
    </source>
</evidence>
<dbReference type="InterPro" id="IPR020456">
    <property type="entry name" value="Acylphosphatase"/>
</dbReference>
<dbReference type="PROSITE" id="PS00150">
    <property type="entry name" value="ACYLPHOSPHATASE_1"/>
    <property type="match status" value="1"/>
</dbReference>
<protein>
    <recommendedName>
        <fullName evidence="3 5">Acylphosphatase</fullName>
        <ecNumber evidence="2 5">3.6.1.7</ecNumber>
    </recommendedName>
</protein>
<dbReference type="PANTHER" id="PTHR47268:SF4">
    <property type="entry name" value="ACYLPHOSPHATASE"/>
    <property type="match status" value="1"/>
</dbReference>
<evidence type="ECO:0000256" key="4">
    <source>
        <dbReference type="ARBA" id="ARBA00047645"/>
    </source>
</evidence>
<dbReference type="PROSITE" id="PS51160">
    <property type="entry name" value="ACYLPHOSPHATASE_3"/>
    <property type="match status" value="1"/>
</dbReference>
<proteinExistence type="inferred from homology"/>
<dbReference type="EC" id="3.6.1.7" evidence="2 5"/>
<name>A0A1H1ULM7_9GAMM</name>
<reference evidence="10" key="1">
    <citation type="submission" date="2016-10" db="EMBL/GenBank/DDBJ databases">
        <authorList>
            <person name="Varghese N."/>
            <person name="Submissions S."/>
        </authorList>
    </citation>
    <scope>NUCLEOTIDE SEQUENCE [LARGE SCALE GENOMIC DNA]</scope>
    <source>
        <strain evidence="10">NRRL B-51270</strain>
    </source>
</reference>
<organism evidence="9 10">
    <name type="scientific">Halopseudomonas xinjiangensis</name>
    <dbReference type="NCBI Taxonomy" id="487184"/>
    <lineage>
        <taxon>Bacteria</taxon>
        <taxon>Pseudomonadati</taxon>
        <taxon>Pseudomonadota</taxon>
        <taxon>Gammaproteobacteria</taxon>
        <taxon>Pseudomonadales</taxon>
        <taxon>Pseudomonadaceae</taxon>
        <taxon>Halopseudomonas</taxon>
    </lineage>
</organism>
<gene>
    <name evidence="9" type="ORF">SAMN05216421_2071</name>
</gene>
<evidence type="ECO:0000256" key="6">
    <source>
        <dbReference type="RuleBase" id="RU000553"/>
    </source>
</evidence>
<feature type="domain" description="Acylphosphatase-like" evidence="8">
    <location>
        <begin position="5"/>
        <end position="90"/>
    </location>
</feature>
<evidence type="ECO:0000313" key="9">
    <source>
        <dbReference type="EMBL" id="SDS72719.1"/>
    </source>
</evidence>
<dbReference type="Gene3D" id="3.30.70.100">
    <property type="match status" value="1"/>
</dbReference>
<accession>A0A1H1ULM7</accession>
<dbReference type="PROSITE" id="PS00151">
    <property type="entry name" value="ACYLPHOSPHATASE_2"/>
    <property type="match status" value="1"/>
</dbReference>
<dbReference type="PRINTS" id="PR00112">
    <property type="entry name" value="ACYLPHPHTASE"/>
</dbReference>
<dbReference type="AlphaFoldDB" id="A0A1H1ULM7"/>
<dbReference type="RefSeq" id="WP_093394163.1">
    <property type="nucleotide sequence ID" value="NZ_LT629736.1"/>
</dbReference>
<comment type="catalytic activity">
    <reaction evidence="4 5 6">
        <text>an acyl phosphate + H2O = a carboxylate + phosphate + H(+)</text>
        <dbReference type="Rhea" id="RHEA:14965"/>
        <dbReference type="ChEBI" id="CHEBI:15377"/>
        <dbReference type="ChEBI" id="CHEBI:15378"/>
        <dbReference type="ChEBI" id="CHEBI:29067"/>
        <dbReference type="ChEBI" id="CHEBI:43474"/>
        <dbReference type="ChEBI" id="CHEBI:59918"/>
        <dbReference type="EC" id="3.6.1.7"/>
    </reaction>
</comment>
<keyword evidence="10" id="KW-1185">Reference proteome</keyword>
<dbReference type="SUPFAM" id="SSF54975">
    <property type="entry name" value="Acylphosphatase/BLUF domain-like"/>
    <property type="match status" value="1"/>
</dbReference>
<dbReference type="EMBL" id="LT629736">
    <property type="protein sequence ID" value="SDS72719.1"/>
    <property type="molecule type" value="Genomic_DNA"/>
</dbReference>
<dbReference type="InterPro" id="IPR017968">
    <property type="entry name" value="Acylphosphatase_CS"/>
</dbReference>
<evidence type="ECO:0000256" key="3">
    <source>
        <dbReference type="ARBA" id="ARBA00015991"/>
    </source>
</evidence>
<evidence type="ECO:0000256" key="5">
    <source>
        <dbReference type="PROSITE-ProRule" id="PRU00520"/>
    </source>
</evidence>
<feature type="active site" evidence="5">
    <location>
        <position position="20"/>
    </location>
</feature>
<dbReference type="STRING" id="487184.SAMN05216421_2071"/>
<feature type="active site" evidence="5">
    <location>
        <position position="38"/>
    </location>
</feature>
<dbReference type="PANTHER" id="PTHR47268">
    <property type="entry name" value="ACYLPHOSPHATASE"/>
    <property type="match status" value="1"/>
</dbReference>